<evidence type="ECO:0000259" key="3">
    <source>
        <dbReference type="PROSITE" id="PS50202"/>
    </source>
</evidence>
<dbReference type="PANTHER" id="PTHR22947">
    <property type="entry name" value="MAJOR SPERM PROTEIN"/>
    <property type="match status" value="1"/>
</dbReference>
<feature type="compositionally biased region" description="Basic and acidic residues" evidence="2">
    <location>
        <begin position="24"/>
        <end position="86"/>
    </location>
</feature>
<name>A0A0M3IBU9_ASCLU</name>
<keyword evidence="1" id="KW-0963">Cytoplasm</keyword>
<dbReference type="Gene3D" id="2.60.40.10">
    <property type="entry name" value="Immunoglobulins"/>
    <property type="match status" value="1"/>
</dbReference>
<evidence type="ECO:0000256" key="2">
    <source>
        <dbReference type="SAM" id="MobiDB-lite"/>
    </source>
</evidence>
<protein>
    <recommendedName>
        <fullName evidence="1">Major sperm protein</fullName>
    </recommendedName>
</protein>
<evidence type="ECO:0000313" key="5">
    <source>
        <dbReference type="WBParaSite" id="ALUE_0001525401-mRNA-1"/>
    </source>
</evidence>
<reference evidence="5" key="1">
    <citation type="submission" date="2017-02" db="UniProtKB">
        <authorList>
            <consortium name="WormBaseParasite"/>
        </authorList>
    </citation>
    <scope>IDENTIFICATION</scope>
</reference>
<sequence length="171" mass="20169">MFRFKILQVPDTSQQSAVTLPPPKPEEKLEERKKNDEKEIEKKSEADKDKKEPEKKDDEKKVDEKNKDEDKKEIINEKKESEDEKTPCSPNELHWRSEDGQPKYGTQKILLMNLIGKRQAFKIKCTDNNIYTVKPTYTFLEKDEVVDIEVTRVEGGEVKEDQIFLFHMLVR</sequence>
<feature type="region of interest" description="Disordered" evidence="2">
    <location>
        <begin position="1"/>
        <end position="101"/>
    </location>
</feature>
<dbReference type="InterPro" id="IPR051774">
    <property type="entry name" value="Sperm-specific_class_P"/>
</dbReference>
<comment type="function">
    <text evidence="1">Central component in molecular interactions underlying sperm crawling. Forms an extensive filament system that extends from sperm villipoda, along the leading edge of the pseudopod.</text>
</comment>
<dbReference type="InterPro" id="IPR000535">
    <property type="entry name" value="MSP_dom"/>
</dbReference>
<dbReference type="SUPFAM" id="SSF49354">
    <property type="entry name" value="PapD-like"/>
    <property type="match status" value="1"/>
</dbReference>
<dbReference type="AlphaFoldDB" id="A0A0M3IBU9"/>
<dbReference type="PANTHER" id="PTHR22947:SF39">
    <property type="entry name" value="MSP DOMAIN-CONTAINING PROTEIN"/>
    <property type="match status" value="1"/>
</dbReference>
<keyword evidence="4" id="KW-1185">Reference proteome</keyword>
<dbReference type="Pfam" id="PF00635">
    <property type="entry name" value="Motile_Sperm"/>
    <property type="match status" value="1"/>
</dbReference>
<dbReference type="InterPro" id="IPR008962">
    <property type="entry name" value="PapD-like_sf"/>
</dbReference>
<proteinExistence type="predicted"/>
<keyword evidence="1" id="KW-0206">Cytoskeleton</keyword>
<dbReference type="WBParaSite" id="ALUE_0001525401-mRNA-1">
    <property type="protein sequence ID" value="ALUE_0001525401-mRNA-1"/>
    <property type="gene ID" value="ALUE_0001525401"/>
</dbReference>
<dbReference type="Proteomes" id="UP000036681">
    <property type="component" value="Unplaced"/>
</dbReference>
<organism evidence="4 5">
    <name type="scientific">Ascaris lumbricoides</name>
    <name type="common">Giant roundworm</name>
    <dbReference type="NCBI Taxonomy" id="6252"/>
    <lineage>
        <taxon>Eukaryota</taxon>
        <taxon>Metazoa</taxon>
        <taxon>Ecdysozoa</taxon>
        <taxon>Nematoda</taxon>
        <taxon>Chromadorea</taxon>
        <taxon>Rhabditida</taxon>
        <taxon>Spirurina</taxon>
        <taxon>Ascaridomorpha</taxon>
        <taxon>Ascaridoidea</taxon>
        <taxon>Ascarididae</taxon>
        <taxon>Ascaris</taxon>
    </lineage>
</organism>
<dbReference type="InterPro" id="IPR013783">
    <property type="entry name" value="Ig-like_fold"/>
</dbReference>
<evidence type="ECO:0000256" key="1">
    <source>
        <dbReference type="RuleBase" id="RU003425"/>
    </source>
</evidence>
<evidence type="ECO:0000313" key="4">
    <source>
        <dbReference type="Proteomes" id="UP000036681"/>
    </source>
</evidence>
<feature type="domain" description="MSP" evidence="3">
    <location>
        <begin position="82"/>
        <end position="171"/>
    </location>
</feature>
<dbReference type="PROSITE" id="PS50202">
    <property type="entry name" value="MSP"/>
    <property type="match status" value="1"/>
</dbReference>
<accession>A0A0M3IBU9</accession>